<evidence type="ECO:0000256" key="1">
    <source>
        <dbReference type="ARBA" id="ARBA00022692"/>
    </source>
</evidence>
<feature type="transmembrane region" description="Helical" evidence="3">
    <location>
        <begin position="85"/>
        <end position="111"/>
    </location>
</feature>
<evidence type="ECO:0000313" key="5">
    <source>
        <dbReference type="Proteomes" id="UP000199701"/>
    </source>
</evidence>
<dbReference type="Pfam" id="PF07155">
    <property type="entry name" value="ECF-ribofla_trS"/>
    <property type="match status" value="1"/>
</dbReference>
<dbReference type="STRING" id="99656.SAMN05421659_10934"/>
<keyword evidence="5" id="KW-1185">Reference proteome</keyword>
<dbReference type="EMBL" id="FOJI01000009">
    <property type="protein sequence ID" value="SEW30224.1"/>
    <property type="molecule type" value="Genomic_DNA"/>
</dbReference>
<feature type="transmembrane region" description="Helical" evidence="3">
    <location>
        <begin position="45"/>
        <end position="64"/>
    </location>
</feature>
<keyword evidence="1 3" id="KW-0812">Transmembrane</keyword>
<dbReference type="OrthoDB" id="5198189at2"/>
<feature type="transmembrane region" description="Helical" evidence="3">
    <location>
        <begin position="199"/>
        <end position="218"/>
    </location>
</feature>
<proteinExistence type="predicted"/>
<keyword evidence="2 3" id="KW-1133">Transmembrane helix</keyword>
<evidence type="ECO:0000256" key="2">
    <source>
        <dbReference type="ARBA" id="ARBA00022989"/>
    </source>
</evidence>
<keyword evidence="3" id="KW-0472">Membrane</keyword>
<feature type="transmembrane region" description="Helical" evidence="3">
    <location>
        <begin position="141"/>
        <end position="158"/>
    </location>
</feature>
<dbReference type="InterPro" id="IPR009825">
    <property type="entry name" value="ECF_substrate-spec-like"/>
</dbReference>
<reference evidence="4 5" key="1">
    <citation type="submission" date="2016-10" db="EMBL/GenBank/DDBJ databases">
        <authorList>
            <person name="de Groot N.N."/>
        </authorList>
    </citation>
    <scope>NUCLEOTIDE SEQUENCE [LARGE SCALE GENOMIC DNA]</scope>
    <source>
        <strain evidence="4 5">DSM 9179</strain>
    </source>
</reference>
<name>A0A1I0QSL0_9FIRM</name>
<feature type="transmembrane region" description="Helical" evidence="3">
    <location>
        <begin position="281"/>
        <end position="299"/>
    </location>
</feature>
<dbReference type="Gene3D" id="1.10.1760.20">
    <property type="match status" value="1"/>
</dbReference>
<gene>
    <name evidence="4" type="ORF">SAMN05421659_10934</name>
</gene>
<accession>A0A1I0QSL0</accession>
<organism evidence="4 5">
    <name type="scientific">[Clostridium] fimetarium</name>
    <dbReference type="NCBI Taxonomy" id="99656"/>
    <lineage>
        <taxon>Bacteria</taxon>
        <taxon>Bacillati</taxon>
        <taxon>Bacillota</taxon>
        <taxon>Clostridia</taxon>
        <taxon>Lachnospirales</taxon>
        <taxon>Lachnospiraceae</taxon>
    </lineage>
</organism>
<dbReference type="PANTHER" id="PTHR37815:SF3">
    <property type="entry name" value="UPF0397 PROTEIN SPR0429"/>
    <property type="match status" value="1"/>
</dbReference>
<dbReference type="PANTHER" id="PTHR37815">
    <property type="entry name" value="UPF0397 PROTEIN BC_2624-RELATED"/>
    <property type="match status" value="1"/>
</dbReference>
<evidence type="ECO:0000256" key="3">
    <source>
        <dbReference type="SAM" id="Phobius"/>
    </source>
</evidence>
<feature type="transmembrane region" description="Helical" evidence="3">
    <location>
        <begin position="170"/>
        <end position="193"/>
    </location>
</feature>
<dbReference type="AlphaFoldDB" id="A0A1I0QSL0"/>
<protein>
    <submittedName>
        <fullName evidence="4">Energy-coupling factor transport system substrate-specific component</fullName>
    </submittedName>
</protein>
<dbReference type="RefSeq" id="WP_092454330.1">
    <property type="nucleotide sequence ID" value="NZ_FOJI01000009.1"/>
</dbReference>
<dbReference type="GO" id="GO:0016020">
    <property type="term" value="C:membrane"/>
    <property type="evidence" value="ECO:0007669"/>
    <property type="project" value="InterPro"/>
</dbReference>
<feature type="transmembrane region" description="Helical" evidence="3">
    <location>
        <begin position="230"/>
        <end position="253"/>
    </location>
</feature>
<sequence length="313" mass="34708">MRRNHDVSQYILAAKKRTVFALILIVVIIPITLFLGFYFNKNDSYMLLSAVLILYTLLPFVLVFEHRKPKAREIVMLSSMSALTVCANLLCAFTVPVHAGTALVIISGIALGPEAGFLVGALSRFVCNFFTGQGPWTPWEMIAWGIIGFLAGVTFNKVDLDKVKSRDIKVIMGPIISIIATLIFAYVIFLFTGKQGETFFGWRLYAYGMAGLVIGMLLQRHRLPVDSVTVPIYTLFSVFIIYGGIMNIAALIMTNSVSPGDMQINFESLKLLYITGAPYDAMHAVGASVCVFLFGDSVIRKIERVKIKYGIYK</sequence>
<feature type="transmembrane region" description="Helical" evidence="3">
    <location>
        <begin position="20"/>
        <end position="39"/>
    </location>
</feature>
<evidence type="ECO:0000313" key="4">
    <source>
        <dbReference type="EMBL" id="SEW30224.1"/>
    </source>
</evidence>
<dbReference type="Proteomes" id="UP000199701">
    <property type="component" value="Unassembled WGS sequence"/>
</dbReference>